<dbReference type="Gene3D" id="3.40.50.150">
    <property type="entry name" value="Vaccinia Virus protein VP39"/>
    <property type="match status" value="1"/>
</dbReference>
<dbReference type="InterPro" id="IPR029063">
    <property type="entry name" value="SAM-dependent_MTases_sf"/>
</dbReference>
<name>A0A7S2EJS0_9STRA</name>
<protein>
    <recommendedName>
        <fullName evidence="1">Methyltransferase type 12 domain-containing protein</fullName>
    </recommendedName>
</protein>
<evidence type="ECO:0000259" key="1">
    <source>
        <dbReference type="Pfam" id="PF08242"/>
    </source>
</evidence>
<reference evidence="2" key="1">
    <citation type="submission" date="2021-01" db="EMBL/GenBank/DDBJ databases">
        <authorList>
            <person name="Corre E."/>
            <person name="Pelletier E."/>
            <person name="Niang G."/>
            <person name="Scheremetjew M."/>
            <person name="Finn R."/>
            <person name="Kale V."/>
            <person name="Holt S."/>
            <person name="Cochrane G."/>
            <person name="Meng A."/>
            <person name="Brown T."/>
            <person name="Cohen L."/>
        </authorList>
    </citation>
    <scope>NUCLEOTIDE SEQUENCE</scope>
    <source>
        <strain evidence="2">Pop2</strain>
    </source>
</reference>
<accession>A0A7S2EJS0</accession>
<dbReference type="AlphaFoldDB" id="A0A7S2EJS0"/>
<dbReference type="CDD" id="cd02440">
    <property type="entry name" value="AdoMet_MTases"/>
    <property type="match status" value="1"/>
</dbReference>
<dbReference type="InterPro" id="IPR013217">
    <property type="entry name" value="Methyltransf_12"/>
</dbReference>
<dbReference type="EMBL" id="HBGN01026004">
    <property type="protein sequence ID" value="CAD9341248.1"/>
    <property type="molecule type" value="Transcribed_RNA"/>
</dbReference>
<proteinExistence type="predicted"/>
<dbReference type="SUPFAM" id="SSF53335">
    <property type="entry name" value="S-adenosyl-L-methionine-dependent methyltransferases"/>
    <property type="match status" value="1"/>
</dbReference>
<evidence type="ECO:0000313" key="2">
    <source>
        <dbReference type="EMBL" id="CAD9341248.1"/>
    </source>
</evidence>
<dbReference type="Pfam" id="PF08242">
    <property type="entry name" value="Methyltransf_12"/>
    <property type="match status" value="1"/>
</dbReference>
<gene>
    <name evidence="2" type="ORF">DBRI1063_LOCUS16685</name>
</gene>
<organism evidence="2">
    <name type="scientific">Ditylum brightwellii</name>
    <dbReference type="NCBI Taxonomy" id="49249"/>
    <lineage>
        <taxon>Eukaryota</taxon>
        <taxon>Sar</taxon>
        <taxon>Stramenopiles</taxon>
        <taxon>Ochrophyta</taxon>
        <taxon>Bacillariophyta</taxon>
        <taxon>Mediophyceae</taxon>
        <taxon>Lithodesmiophycidae</taxon>
        <taxon>Lithodesmiales</taxon>
        <taxon>Lithodesmiaceae</taxon>
        <taxon>Ditylum</taxon>
    </lineage>
</organism>
<sequence>MNGANDALLKEACNSSRRVKVLLETLQKKPKNARIMAELSSLLKGESEEEYNKENKEKQQCLLQEAEKWANKSIETAPHKPYGYTVLSTVSPNYETRRNALQQLLQAYTHQQPLEKQHEIPYAVALVRVLVEAREEEALRNTNKHISKANKSHPIRRDLSTNEQTMYDDTIVQALDTAYATLLRNKNDFNINNIKNHQRNAVMYLCKSEYRLGVFFRRMHRHHDDDAATKCNKDHDATHRPKSRRHFTRVLEIYHVVCATTANNENDKTKGSSHPNSGDVADVVIAKLAQKSQFWLATFQTDLIQDENHEGYNTSTSNDTSLLSSSSLTSIPQIDCCPEDYILSLYSSFAPKFDDLLVNKLQYQTPTLLRKLVNSTVSTTTASSMVWSNLCIDLGCGTGLSGLAFKSCTKYMVGTDLSPDMIDVARERRSDCYNDFDVVSVEDAFPMVMKKIQNQQHSPCSSSSYYGDTVSKIVDLVIACDVFVYLGNLQPIFESVHKYLTPDTGRFAFSTERLDTAKGEKDEEGRGYVLLPTARFAHKKSYIEKLARKIGFQVEAMKLCPIRKNGGKDINGILVVLSVPST</sequence>
<feature type="domain" description="Methyltransferase type 12" evidence="1">
    <location>
        <begin position="392"/>
        <end position="503"/>
    </location>
</feature>